<evidence type="ECO:0000256" key="3">
    <source>
        <dbReference type="ARBA" id="ARBA00004906"/>
    </source>
</evidence>
<evidence type="ECO:0000256" key="4">
    <source>
        <dbReference type="ARBA" id="ARBA00012483"/>
    </source>
</evidence>
<dbReference type="GO" id="GO:0061630">
    <property type="term" value="F:ubiquitin protein ligase activity"/>
    <property type="evidence" value="ECO:0007669"/>
    <property type="project" value="UniProtKB-EC"/>
</dbReference>
<reference evidence="17 18" key="1">
    <citation type="submission" date="2024-11" db="EMBL/GenBank/DDBJ databases">
        <title>A near-complete genome assembly of Cinchona calisaya.</title>
        <authorList>
            <person name="Lian D.C."/>
            <person name="Zhao X.W."/>
            <person name="Wei L."/>
        </authorList>
    </citation>
    <scope>NUCLEOTIDE SEQUENCE [LARGE SCALE GENOMIC DNA]</scope>
    <source>
        <tissue evidence="17">Nenye</tissue>
    </source>
</reference>
<dbReference type="Pfam" id="PF13639">
    <property type="entry name" value="zf-RING_2"/>
    <property type="match status" value="1"/>
</dbReference>
<keyword evidence="7" id="KW-0479">Metal-binding</keyword>
<evidence type="ECO:0000256" key="12">
    <source>
        <dbReference type="ARBA" id="ARBA00023136"/>
    </source>
</evidence>
<comment type="subcellular location">
    <subcellularLocation>
        <location evidence="2">Membrane</location>
        <topology evidence="2">Single-pass membrane protein</topology>
    </subcellularLocation>
</comment>
<dbReference type="PANTHER" id="PTHR46913">
    <property type="entry name" value="RING-H2 FINGER PROTEIN ATL16"/>
    <property type="match status" value="1"/>
</dbReference>
<keyword evidence="9" id="KW-0833">Ubl conjugation pathway</keyword>
<dbReference type="GO" id="GO:0008270">
    <property type="term" value="F:zinc ion binding"/>
    <property type="evidence" value="ECO:0007669"/>
    <property type="project" value="UniProtKB-KW"/>
</dbReference>
<evidence type="ECO:0000313" key="18">
    <source>
        <dbReference type="Proteomes" id="UP001630127"/>
    </source>
</evidence>
<dbReference type="SMART" id="SM00184">
    <property type="entry name" value="RING"/>
    <property type="match status" value="1"/>
</dbReference>
<keyword evidence="11 15" id="KW-1133">Transmembrane helix</keyword>
<feature type="domain" description="RING-type" evidence="16">
    <location>
        <begin position="113"/>
        <end position="155"/>
    </location>
</feature>
<keyword evidence="10" id="KW-0862">Zinc</keyword>
<evidence type="ECO:0000256" key="9">
    <source>
        <dbReference type="ARBA" id="ARBA00022786"/>
    </source>
</evidence>
<name>A0ABD3AWC5_9GENT</name>
<evidence type="ECO:0000259" key="16">
    <source>
        <dbReference type="PROSITE" id="PS50089"/>
    </source>
</evidence>
<evidence type="ECO:0000256" key="5">
    <source>
        <dbReference type="ARBA" id="ARBA00022679"/>
    </source>
</evidence>
<protein>
    <recommendedName>
        <fullName evidence="4">RING-type E3 ubiquitin transferase</fullName>
        <ecNumber evidence="4">2.3.2.27</ecNumber>
    </recommendedName>
</protein>
<feature type="transmembrane region" description="Helical" evidence="15">
    <location>
        <begin position="24"/>
        <end position="50"/>
    </location>
</feature>
<evidence type="ECO:0000256" key="11">
    <source>
        <dbReference type="ARBA" id="ARBA00022989"/>
    </source>
</evidence>
<dbReference type="GO" id="GO:0016020">
    <property type="term" value="C:membrane"/>
    <property type="evidence" value="ECO:0007669"/>
    <property type="project" value="UniProtKB-SubCell"/>
</dbReference>
<evidence type="ECO:0000256" key="15">
    <source>
        <dbReference type="SAM" id="Phobius"/>
    </source>
</evidence>
<dbReference type="FunFam" id="3.30.40.10:FF:000609">
    <property type="entry name" value="RING-H2 finger protein ATL1"/>
    <property type="match status" value="1"/>
</dbReference>
<evidence type="ECO:0000313" key="17">
    <source>
        <dbReference type="EMBL" id="KAL3535552.1"/>
    </source>
</evidence>
<gene>
    <name evidence="17" type="ORF">ACH5RR_004013</name>
</gene>
<dbReference type="InterPro" id="IPR044600">
    <property type="entry name" value="ATL1/ATL16-like"/>
</dbReference>
<comment type="catalytic activity">
    <reaction evidence="1">
        <text>S-ubiquitinyl-[E2 ubiquitin-conjugating enzyme]-L-cysteine + [acceptor protein]-L-lysine = [E2 ubiquitin-conjugating enzyme]-L-cysteine + N(6)-ubiquitinyl-[acceptor protein]-L-lysine.</text>
        <dbReference type="EC" id="2.3.2.27"/>
    </reaction>
</comment>
<dbReference type="EMBL" id="JBJUIK010000002">
    <property type="protein sequence ID" value="KAL3535552.1"/>
    <property type="molecule type" value="Genomic_DNA"/>
</dbReference>
<accession>A0ABD3AWC5</accession>
<keyword evidence="8 14" id="KW-0863">Zinc-finger</keyword>
<proteinExistence type="inferred from homology"/>
<evidence type="ECO:0000256" key="13">
    <source>
        <dbReference type="ARBA" id="ARBA00024209"/>
    </source>
</evidence>
<keyword evidence="6 15" id="KW-0812">Transmembrane</keyword>
<dbReference type="PANTHER" id="PTHR46913:SF1">
    <property type="entry name" value="RING-H2 FINGER PROTEIN ATL16"/>
    <property type="match status" value="1"/>
</dbReference>
<dbReference type="Gene3D" id="3.30.40.10">
    <property type="entry name" value="Zinc/RING finger domain, C3HC4 (zinc finger)"/>
    <property type="match status" value="1"/>
</dbReference>
<dbReference type="InterPro" id="IPR001841">
    <property type="entry name" value="Znf_RING"/>
</dbReference>
<comment type="pathway">
    <text evidence="3">Protein modification; protein ubiquitination.</text>
</comment>
<evidence type="ECO:0000256" key="8">
    <source>
        <dbReference type="ARBA" id="ARBA00022771"/>
    </source>
</evidence>
<comment type="similarity">
    <text evidence="13">Belongs to the RING-type zinc finger family. ATL subfamily.</text>
</comment>
<dbReference type="AlphaFoldDB" id="A0ABD3AWC5"/>
<dbReference type="CDD" id="cd16461">
    <property type="entry name" value="RING-H2_EL5-like"/>
    <property type="match status" value="1"/>
</dbReference>
<evidence type="ECO:0000256" key="10">
    <source>
        <dbReference type="ARBA" id="ARBA00022833"/>
    </source>
</evidence>
<dbReference type="Proteomes" id="UP001630127">
    <property type="component" value="Unassembled WGS sequence"/>
</dbReference>
<evidence type="ECO:0000256" key="1">
    <source>
        <dbReference type="ARBA" id="ARBA00000900"/>
    </source>
</evidence>
<organism evidence="17 18">
    <name type="scientific">Cinchona calisaya</name>
    <dbReference type="NCBI Taxonomy" id="153742"/>
    <lineage>
        <taxon>Eukaryota</taxon>
        <taxon>Viridiplantae</taxon>
        <taxon>Streptophyta</taxon>
        <taxon>Embryophyta</taxon>
        <taxon>Tracheophyta</taxon>
        <taxon>Spermatophyta</taxon>
        <taxon>Magnoliopsida</taxon>
        <taxon>eudicotyledons</taxon>
        <taxon>Gunneridae</taxon>
        <taxon>Pentapetalae</taxon>
        <taxon>asterids</taxon>
        <taxon>lamiids</taxon>
        <taxon>Gentianales</taxon>
        <taxon>Rubiaceae</taxon>
        <taxon>Cinchonoideae</taxon>
        <taxon>Cinchoneae</taxon>
        <taxon>Cinchona</taxon>
    </lineage>
</organism>
<keyword evidence="5" id="KW-0808">Transferase</keyword>
<evidence type="ECO:0000256" key="2">
    <source>
        <dbReference type="ARBA" id="ARBA00004167"/>
    </source>
</evidence>
<evidence type="ECO:0000256" key="6">
    <source>
        <dbReference type="ARBA" id="ARBA00022692"/>
    </source>
</evidence>
<evidence type="ECO:0000256" key="7">
    <source>
        <dbReference type="ARBA" id="ARBA00022723"/>
    </source>
</evidence>
<keyword evidence="18" id="KW-1185">Reference proteome</keyword>
<keyword evidence="12 15" id="KW-0472">Membrane</keyword>
<sequence length="185" mass="20521">MRDAPIPHTPPPPPPPTKSNNMPLLYYGLVVVGTAALVLVIYNLIILRWCSNQTRSDRPRQGMAAPSRFDTAAAGASSSQSFDNLNVNLMSSFKYKKGGGSSRDETNNNEYECAVCLSVFEEDEEVRQLPRCKHSFHASCIDKWLYSHLDCPLCRSPVDPPFLNRLLTAPTRQAGNSRQGLQALQ</sequence>
<dbReference type="SUPFAM" id="SSF57850">
    <property type="entry name" value="RING/U-box"/>
    <property type="match status" value="1"/>
</dbReference>
<dbReference type="InterPro" id="IPR013083">
    <property type="entry name" value="Znf_RING/FYVE/PHD"/>
</dbReference>
<dbReference type="PROSITE" id="PS50089">
    <property type="entry name" value="ZF_RING_2"/>
    <property type="match status" value="1"/>
</dbReference>
<dbReference type="EC" id="2.3.2.27" evidence="4"/>
<comment type="caution">
    <text evidence="17">The sequence shown here is derived from an EMBL/GenBank/DDBJ whole genome shotgun (WGS) entry which is preliminary data.</text>
</comment>
<evidence type="ECO:0000256" key="14">
    <source>
        <dbReference type="PROSITE-ProRule" id="PRU00175"/>
    </source>
</evidence>